<dbReference type="EMBL" id="CAJNJA010044545">
    <property type="protein sequence ID" value="CAE7802647.1"/>
    <property type="molecule type" value="Genomic_DNA"/>
</dbReference>
<feature type="region of interest" description="Disordered" evidence="1">
    <location>
        <begin position="1"/>
        <end position="69"/>
    </location>
</feature>
<feature type="compositionally biased region" description="Basic residues" evidence="1">
    <location>
        <begin position="44"/>
        <end position="57"/>
    </location>
</feature>
<organism evidence="2 3">
    <name type="scientific">Symbiodinium necroappetens</name>
    <dbReference type="NCBI Taxonomy" id="1628268"/>
    <lineage>
        <taxon>Eukaryota</taxon>
        <taxon>Sar</taxon>
        <taxon>Alveolata</taxon>
        <taxon>Dinophyceae</taxon>
        <taxon>Suessiales</taxon>
        <taxon>Symbiodiniaceae</taxon>
        <taxon>Symbiodinium</taxon>
    </lineage>
</organism>
<reference evidence="2" key="1">
    <citation type="submission" date="2021-02" db="EMBL/GenBank/DDBJ databases">
        <authorList>
            <person name="Dougan E. K."/>
            <person name="Rhodes N."/>
            <person name="Thang M."/>
            <person name="Chan C."/>
        </authorList>
    </citation>
    <scope>NUCLEOTIDE SEQUENCE</scope>
</reference>
<protein>
    <submittedName>
        <fullName evidence="2">Uncharacterized protein</fullName>
    </submittedName>
</protein>
<sequence length="125" mass="13964">TNSTRSVGAVPETPSEPPDARAFLMTSAQEKLNSAMKGDGDRERKRRRKDAKKKRSKSTSSEPETESEDAIAVKQSVFCLGFRELNRKQQNTLDDWSTKQIAYAFACSSKFIIPAELYDIGGEQD</sequence>
<keyword evidence="3" id="KW-1185">Reference proteome</keyword>
<accession>A0A812YYR4</accession>
<name>A0A812YYR4_9DINO</name>
<evidence type="ECO:0000256" key="1">
    <source>
        <dbReference type="SAM" id="MobiDB-lite"/>
    </source>
</evidence>
<dbReference type="AlphaFoldDB" id="A0A812YYR4"/>
<comment type="caution">
    <text evidence="2">The sequence shown here is derived from an EMBL/GenBank/DDBJ whole genome shotgun (WGS) entry which is preliminary data.</text>
</comment>
<evidence type="ECO:0000313" key="2">
    <source>
        <dbReference type="EMBL" id="CAE7802647.1"/>
    </source>
</evidence>
<proteinExistence type="predicted"/>
<feature type="non-terminal residue" evidence="2">
    <location>
        <position position="125"/>
    </location>
</feature>
<gene>
    <name evidence="2" type="ORF">SNEC2469_LOCUS23699</name>
</gene>
<evidence type="ECO:0000313" key="3">
    <source>
        <dbReference type="Proteomes" id="UP000601435"/>
    </source>
</evidence>
<dbReference type="Proteomes" id="UP000601435">
    <property type="component" value="Unassembled WGS sequence"/>
</dbReference>